<feature type="region of interest" description="Disordered" evidence="1">
    <location>
        <begin position="143"/>
        <end position="163"/>
    </location>
</feature>
<protein>
    <submittedName>
        <fullName evidence="2">Uncharacterized protein</fullName>
    </submittedName>
</protein>
<reference evidence="2" key="1">
    <citation type="submission" date="2020-05" db="UniProtKB">
        <authorList>
            <consortium name="EnsemblMetazoa"/>
        </authorList>
    </citation>
    <scope>IDENTIFICATION</scope>
    <source>
        <strain evidence="2">Jacobina</strain>
    </source>
</reference>
<feature type="compositionally biased region" description="Basic and acidic residues" evidence="1">
    <location>
        <begin position="1"/>
        <end position="11"/>
    </location>
</feature>
<dbReference type="AlphaFoldDB" id="A0A1B0CL78"/>
<feature type="compositionally biased region" description="Basic and acidic residues" evidence="1">
    <location>
        <begin position="251"/>
        <end position="263"/>
    </location>
</feature>
<feature type="compositionally biased region" description="Low complexity" evidence="1">
    <location>
        <begin position="264"/>
        <end position="277"/>
    </location>
</feature>
<sequence>MESINRDENNACRHQSKKSLQVASNNVVTWDAKKRFSSSSSSSSSSKSLSNKGDSKEKSGVFGKVHKDASKSNLIATESKETNFEYDDHEWDIRGIGDLITDLDADIEKSSFVNTHHTSHENKDTSSTEKTETIVGEKAQNLQQTSQIVTMSSTSSGSGNNKAMKLSVDHQATLEKGLKMKIKRTKPGTKTSEAKHVIVKSEQNGFPSERDDSNIVDNKKQGSGHLVQQLPTTAPAPVIASKRNSSHRRDKVKDKAAQRELHEQQQQQQQQQQNTDSGGCGCSHDGDDYSCGNLACPRNKTASDTAKMLNIQADVTMTSADAPTGGTTAGGGSTGEGKHFGMDKIASNHAAGGSAKKEAQQSIIPMKTDTVDGDGKLHTASGGGGNILSLHASSSAGTQEHDDTLKSPPLKKLKCDQKVLHDMSVGTSVGTITEPDCLGPCEPGTSVTLEGIVWHETEGGVLVVNVTWRGKTYVGTLLDCTQHDWAPPRFCDSPIEDLDMRTPKARAKRGRSAANTSHNDLSNFTETRSSVHSKLRNCGAKGRGGQRLSTTTSTNSSPVSTVSTASASISSTQPHQHHAVLVDQVLVVVVVVL</sequence>
<dbReference type="EnsemblMetazoa" id="LLOJ005365-RA">
    <property type="protein sequence ID" value="LLOJ005365-PA"/>
    <property type="gene ID" value="LLOJ005365"/>
</dbReference>
<proteinExistence type="predicted"/>
<dbReference type="GO" id="GO:0006357">
    <property type="term" value="P:regulation of transcription by RNA polymerase II"/>
    <property type="evidence" value="ECO:0007669"/>
    <property type="project" value="TreeGrafter"/>
</dbReference>
<dbReference type="PANTHER" id="PTHR21564:SF5">
    <property type="entry name" value="SCRIBBLER, ISOFORM J"/>
    <property type="match status" value="1"/>
</dbReference>
<evidence type="ECO:0000313" key="2">
    <source>
        <dbReference type="EnsemblMetazoa" id="LLOJ005365-PA"/>
    </source>
</evidence>
<dbReference type="PANTHER" id="PTHR21564">
    <property type="entry name" value="BRAKELESS PROTEIN"/>
    <property type="match status" value="1"/>
</dbReference>
<feature type="compositionally biased region" description="Low complexity" evidence="1">
    <location>
        <begin position="143"/>
        <end position="158"/>
    </location>
</feature>
<name>A0A1B0CL78_LUTLO</name>
<dbReference type="VEuPathDB" id="VectorBase:LLONM1_006107"/>
<dbReference type="Proteomes" id="UP000092461">
    <property type="component" value="Unassembled WGS sequence"/>
</dbReference>
<keyword evidence="3" id="KW-1185">Reference proteome</keyword>
<evidence type="ECO:0000256" key="1">
    <source>
        <dbReference type="SAM" id="MobiDB-lite"/>
    </source>
</evidence>
<feature type="compositionally biased region" description="Basic and acidic residues" evidence="1">
    <location>
        <begin position="53"/>
        <end position="64"/>
    </location>
</feature>
<feature type="compositionally biased region" description="Polar residues" evidence="1">
    <location>
        <begin position="513"/>
        <end position="532"/>
    </location>
</feature>
<dbReference type="VEuPathDB" id="VectorBase:LLOJ005365"/>
<feature type="region of interest" description="Disordered" evidence="1">
    <location>
        <begin position="368"/>
        <end position="409"/>
    </location>
</feature>
<feature type="region of interest" description="Disordered" evidence="1">
    <location>
        <begin position="506"/>
        <end position="561"/>
    </location>
</feature>
<feature type="compositionally biased region" description="Low complexity" evidence="1">
    <location>
        <begin position="549"/>
        <end position="561"/>
    </location>
</feature>
<evidence type="ECO:0000313" key="3">
    <source>
        <dbReference type="Proteomes" id="UP000092461"/>
    </source>
</evidence>
<dbReference type="EMBL" id="AJWK01017014">
    <property type="status" value="NOT_ANNOTATED_CDS"/>
    <property type="molecule type" value="Genomic_DNA"/>
</dbReference>
<feature type="region of interest" description="Disordered" evidence="1">
    <location>
        <begin position="1"/>
        <end position="64"/>
    </location>
</feature>
<accession>A0A1B0CL78</accession>
<feature type="region of interest" description="Disordered" evidence="1">
    <location>
        <begin position="183"/>
        <end position="280"/>
    </location>
</feature>
<dbReference type="InterPro" id="IPR040010">
    <property type="entry name" value="ZN608/ZN609"/>
</dbReference>
<feature type="compositionally biased region" description="Polar residues" evidence="1">
    <location>
        <begin position="18"/>
        <end position="28"/>
    </location>
</feature>
<organism evidence="2 3">
    <name type="scientific">Lutzomyia longipalpis</name>
    <name type="common">Sand fly</name>
    <dbReference type="NCBI Taxonomy" id="7200"/>
    <lineage>
        <taxon>Eukaryota</taxon>
        <taxon>Metazoa</taxon>
        <taxon>Ecdysozoa</taxon>
        <taxon>Arthropoda</taxon>
        <taxon>Hexapoda</taxon>
        <taxon>Insecta</taxon>
        <taxon>Pterygota</taxon>
        <taxon>Neoptera</taxon>
        <taxon>Endopterygota</taxon>
        <taxon>Diptera</taxon>
        <taxon>Nematocera</taxon>
        <taxon>Psychodoidea</taxon>
        <taxon>Psychodidae</taxon>
        <taxon>Lutzomyia</taxon>
        <taxon>Lutzomyia</taxon>
    </lineage>
</organism>
<dbReference type="EMBL" id="AJWK01017013">
    <property type="status" value="NOT_ANNOTATED_CDS"/>
    <property type="molecule type" value="Genomic_DNA"/>
</dbReference>
<dbReference type="GO" id="GO:0005634">
    <property type="term" value="C:nucleus"/>
    <property type="evidence" value="ECO:0007669"/>
    <property type="project" value="TreeGrafter"/>
</dbReference>
<feature type="compositionally biased region" description="Low complexity" evidence="1">
    <location>
        <begin position="37"/>
        <end position="52"/>
    </location>
</feature>
<feature type="compositionally biased region" description="Basic and acidic residues" evidence="1">
    <location>
        <begin position="208"/>
        <end position="220"/>
    </location>
</feature>